<organism evidence="4 5">
    <name type="scientific">Quillaja saponaria</name>
    <name type="common">Soap bark tree</name>
    <dbReference type="NCBI Taxonomy" id="32244"/>
    <lineage>
        <taxon>Eukaryota</taxon>
        <taxon>Viridiplantae</taxon>
        <taxon>Streptophyta</taxon>
        <taxon>Embryophyta</taxon>
        <taxon>Tracheophyta</taxon>
        <taxon>Spermatophyta</taxon>
        <taxon>Magnoliopsida</taxon>
        <taxon>eudicotyledons</taxon>
        <taxon>Gunneridae</taxon>
        <taxon>Pentapetalae</taxon>
        <taxon>rosids</taxon>
        <taxon>fabids</taxon>
        <taxon>Fabales</taxon>
        <taxon>Quillajaceae</taxon>
        <taxon>Quillaja</taxon>
    </lineage>
</organism>
<dbReference type="Proteomes" id="UP001163823">
    <property type="component" value="Chromosome 9"/>
</dbReference>
<keyword evidence="5" id="KW-1185">Reference proteome</keyword>
<gene>
    <name evidence="4" type="ORF">O6P43_023913</name>
</gene>
<dbReference type="Pfam" id="PF02458">
    <property type="entry name" value="Transferase"/>
    <property type="match status" value="1"/>
</dbReference>
<accession>A0AAD7LGG2</accession>
<evidence type="ECO:0000256" key="1">
    <source>
        <dbReference type="ARBA" id="ARBA00009861"/>
    </source>
</evidence>
<evidence type="ECO:0000313" key="4">
    <source>
        <dbReference type="EMBL" id="KAJ7957633.1"/>
    </source>
</evidence>
<keyword evidence="3" id="KW-0012">Acyltransferase</keyword>
<dbReference type="GO" id="GO:0016746">
    <property type="term" value="F:acyltransferase activity"/>
    <property type="evidence" value="ECO:0007669"/>
    <property type="project" value="UniProtKB-KW"/>
</dbReference>
<dbReference type="AlphaFoldDB" id="A0AAD7LGG2"/>
<dbReference type="EMBL" id="JARAOO010000009">
    <property type="protein sequence ID" value="KAJ7957633.1"/>
    <property type="molecule type" value="Genomic_DNA"/>
</dbReference>
<dbReference type="KEGG" id="qsa:O6P43_023913"/>
<keyword evidence="2" id="KW-0808">Transferase</keyword>
<dbReference type="InterPro" id="IPR023213">
    <property type="entry name" value="CAT-like_dom_sf"/>
</dbReference>
<evidence type="ECO:0000313" key="5">
    <source>
        <dbReference type="Proteomes" id="UP001163823"/>
    </source>
</evidence>
<comment type="caution">
    <text evidence="4">The sequence shown here is derived from an EMBL/GenBank/DDBJ whole genome shotgun (WGS) entry which is preliminary data.</text>
</comment>
<dbReference type="Gene3D" id="3.30.559.10">
    <property type="entry name" value="Chloramphenicol acetyltransferase-like domain"/>
    <property type="match status" value="2"/>
</dbReference>
<dbReference type="PANTHER" id="PTHR31623">
    <property type="entry name" value="F21J9.9"/>
    <property type="match status" value="1"/>
</dbReference>
<reference evidence="4" key="1">
    <citation type="journal article" date="2023" name="Science">
        <title>Elucidation of the pathway for biosynthesis of saponin adjuvants from the soapbark tree.</title>
        <authorList>
            <person name="Reed J."/>
            <person name="Orme A."/>
            <person name="El-Demerdash A."/>
            <person name="Owen C."/>
            <person name="Martin L.B.B."/>
            <person name="Misra R.C."/>
            <person name="Kikuchi S."/>
            <person name="Rejzek M."/>
            <person name="Martin A.C."/>
            <person name="Harkess A."/>
            <person name="Leebens-Mack J."/>
            <person name="Louveau T."/>
            <person name="Stephenson M.J."/>
            <person name="Osbourn A."/>
        </authorList>
    </citation>
    <scope>NUCLEOTIDE SEQUENCE</scope>
    <source>
        <strain evidence="4">S10</strain>
    </source>
</reference>
<evidence type="ECO:0000256" key="2">
    <source>
        <dbReference type="ARBA" id="ARBA00022679"/>
    </source>
</evidence>
<sequence>MAMKVEIVSRDVIKPSSPTPENQRLYKLSFLDQFAPAIYTPTLLFYSTYRGDQDVQNHSKLVADKTQRLKMSLSETLTQFYPLAGRVKDNSVIECNDEGAEFLEAKVNCFLSDILKQPDEYSMNLFLPIEVESPKAGLSPLLLIQANFFKCGGLAIGISISHKIADGSTISTFIKGWSMIANGCTYEEATHPSYVLGDIYPSLDFPITLPSCELRKGKCITTRYVFSASKIAELKAQAASTFVERPTRVEAVLALLWKSATMAARAKFGSNRPTVLSQLVNIRKRLNPPLPENSIGNLLGIFAVQEDGREIGLQCLVVQLRKGLDEYSNVDVKKLQQGHAFNAICEAFQKVENHLNNYGVDLFACTSLCKFGFYDANFGWGRPKWVTFSMLRVKNAVILMDASDGEGIEALLTLSEEEMALVEKNEELLQFASVNPSIIACTST</sequence>
<protein>
    <submittedName>
        <fullName evidence="4">Vinorine synthase-like</fullName>
    </submittedName>
</protein>
<evidence type="ECO:0000256" key="3">
    <source>
        <dbReference type="ARBA" id="ARBA00023315"/>
    </source>
</evidence>
<name>A0AAD7LGG2_QUISA</name>
<comment type="similarity">
    <text evidence="1">Belongs to the plant acyltransferase family.</text>
</comment>
<dbReference type="PANTHER" id="PTHR31623:SF122">
    <property type="entry name" value="HXXXD-TYPE ACYL-TRANSFERASE FAMILY PROTEIN"/>
    <property type="match status" value="1"/>
</dbReference>
<proteinExistence type="inferred from homology"/>